<name>A0A7D7ITD1_9CAUD</name>
<keyword evidence="2" id="KW-1185">Reference proteome</keyword>
<reference evidence="1 2" key="1">
    <citation type="submission" date="2020-03" db="EMBL/GenBank/DDBJ databases">
        <authorList>
            <person name="Chen G."/>
            <person name="Lin M."/>
            <person name="Fu H."/>
        </authorList>
    </citation>
    <scope>NUCLEOTIDE SEQUENCE [LARGE SCALE GENOMIC DNA]</scope>
</reference>
<evidence type="ECO:0000313" key="2">
    <source>
        <dbReference type="Proteomes" id="UP000514515"/>
    </source>
</evidence>
<organism evidence="1 2">
    <name type="scientific">Vibrio phage phiV141</name>
    <dbReference type="NCBI Taxonomy" id="2723905"/>
    <lineage>
        <taxon>Viruses</taxon>
        <taxon>Duplodnaviria</taxon>
        <taxon>Heunggongvirae</taxon>
        <taxon>Uroviricota</taxon>
        <taxon>Caudoviricetes</taxon>
        <taxon>Autographivirales</taxon>
        <taxon>Autographivirales incertae sedis</taxon>
        <taxon>Fujianvirus</taxon>
        <taxon>Fujianvirus V141</taxon>
    </lineage>
</organism>
<dbReference type="Proteomes" id="UP000514515">
    <property type="component" value="Segment"/>
</dbReference>
<accession>A0A7D7ITD1</accession>
<gene>
    <name evidence="1" type="ORF">phiV141_12</name>
</gene>
<dbReference type="EMBL" id="MT227925">
    <property type="protein sequence ID" value="QMP18269.1"/>
    <property type="molecule type" value="Genomic_DNA"/>
</dbReference>
<sequence>MLTEQEEQRLKELVSKPWCWLTGYEMQEIRDLECKRDGLPDEERIAF</sequence>
<evidence type="ECO:0000313" key="1">
    <source>
        <dbReference type="EMBL" id="QMP18269.1"/>
    </source>
</evidence>
<proteinExistence type="predicted"/>
<protein>
    <submittedName>
        <fullName evidence="1">Uncharacterized protein</fullName>
    </submittedName>
</protein>